<dbReference type="SMART" id="SM01234">
    <property type="entry name" value="Haemolytic"/>
    <property type="match status" value="1"/>
</dbReference>
<dbReference type="InterPro" id="IPR002696">
    <property type="entry name" value="Membr_insert_effic_factor_YidD"/>
</dbReference>
<name>A0A3S0MLH9_9VIBR</name>
<keyword evidence="3" id="KW-1185">Reference proteome</keyword>
<dbReference type="NCBIfam" id="TIGR00278">
    <property type="entry name" value="membrane protein insertion efficiency factor YidD"/>
    <property type="match status" value="1"/>
</dbReference>
<dbReference type="PANTHER" id="PTHR33383:SF1">
    <property type="entry name" value="MEMBRANE PROTEIN INSERTION EFFICIENCY FACTOR-RELATED"/>
    <property type="match status" value="1"/>
</dbReference>
<sequence>MAAPVSPFTRVAIGFVRFYQGFISPLLGPRCRFSPTCSTYALEALKAHGFVKGCWLSSKRLLKCNPLNTKGWTYDPVPPVQQQDRDK</sequence>
<proteinExistence type="inferred from homology"/>
<protein>
    <recommendedName>
        <fullName evidence="1">Putative membrane protein insertion efficiency factor</fullName>
    </recommendedName>
</protein>
<evidence type="ECO:0000256" key="1">
    <source>
        <dbReference type="HAMAP-Rule" id="MF_00386"/>
    </source>
</evidence>
<evidence type="ECO:0000313" key="2">
    <source>
        <dbReference type="EMBL" id="RTZ14011.1"/>
    </source>
</evidence>
<organism evidence="2 3">
    <name type="scientific">Vibrio aquaticus</name>
    <dbReference type="NCBI Taxonomy" id="2496559"/>
    <lineage>
        <taxon>Bacteria</taxon>
        <taxon>Pseudomonadati</taxon>
        <taxon>Pseudomonadota</taxon>
        <taxon>Gammaproteobacteria</taxon>
        <taxon>Vibrionales</taxon>
        <taxon>Vibrionaceae</taxon>
        <taxon>Vibrio</taxon>
    </lineage>
</organism>
<comment type="caution">
    <text evidence="2">The sequence shown here is derived from an EMBL/GenBank/DDBJ whole genome shotgun (WGS) entry which is preliminary data.</text>
</comment>
<dbReference type="RefSeq" id="WP_126575747.1">
    <property type="nucleotide sequence ID" value="NZ_RXZH01000012.1"/>
</dbReference>
<keyword evidence="1" id="KW-1003">Cell membrane</keyword>
<comment type="function">
    <text evidence="1">Could be involved in insertion of integral membrane proteins into the membrane.</text>
</comment>
<gene>
    <name evidence="2" type="primary">yidD</name>
    <name evidence="2" type="ORF">EJ063_18280</name>
</gene>
<dbReference type="EMBL" id="RXZH01000012">
    <property type="protein sequence ID" value="RTZ14011.1"/>
    <property type="molecule type" value="Genomic_DNA"/>
</dbReference>
<accession>A0A3S0MLH9</accession>
<comment type="similarity">
    <text evidence="1">Belongs to the UPF0161 family.</text>
</comment>
<dbReference type="HAMAP" id="MF_00386">
    <property type="entry name" value="UPF0161_YidD"/>
    <property type="match status" value="1"/>
</dbReference>
<dbReference type="AlphaFoldDB" id="A0A3S0MLH9"/>
<dbReference type="PANTHER" id="PTHR33383">
    <property type="entry name" value="MEMBRANE PROTEIN INSERTION EFFICIENCY FACTOR-RELATED"/>
    <property type="match status" value="1"/>
</dbReference>
<evidence type="ECO:0000313" key="3">
    <source>
        <dbReference type="Proteomes" id="UP000268973"/>
    </source>
</evidence>
<dbReference type="GO" id="GO:0005886">
    <property type="term" value="C:plasma membrane"/>
    <property type="evidence" value="ECO:0007669"/>
    <property type="project" value="UniProtKB-SubCell"/>
</dbReference>
<keyword evidence="1" id="KW-0472">Membrane</keyword>
<comment type="subcellular location">
    <subcellularLocation>
        <location evidence="1">Cell membrane</location>
        <topology evidence="1">Peripheral membrane protein</topology>
        <orientation evidence="1">Cytoplasmic side</orientation>
    </subcellularLocation>
</comment>
<reference evidence="2 3" key="1">
    <citation type="submission" date="2018-12" db="EMBL/GenBank/DDBJ databases">
        <title>Vibrio sp. isolated from China Sea.</title>
        <authorList>
            <person name="Li Y."/>
        </authorList>
    </citation>
    <scope>NUCLEOTIDE SEQUENCE [LARGE SCALE GENOMIC DNA]</scope>
    <source>
        <strain evidence="2 3">BEI207</strain>
    </source>
</reference>
<dbReference type="Pfam" id="PF01809">
    <property type="entry name" value="YidD"/>
    <property type="match status" value="1"/>
</dbReference>
<dbReference type="OrthoDB" id="9801753at2"/>
<dbReference type="Proteomes" id="UP000268973">
    <property type="component" value="Unassembled WGS sequence"/>
</dbReference>